<keyword evidence="2" id="KW-0472">Membrane</keyword>
<keyword evidence="2" id="KW-1133">Transmembrane helix</keyword>
<keyword evidence="2" id="KW-0812">Transmembrane</keyword>
<dbReference type="AlphaFoldDB" id="A0AAN8XCK5"/>
<comment type="caution">
    <text evidence="3">The sequence shown here is derived from an EMBL/GenBank/DDBJ whole genome shotgun (WGS) entry which is preliminary data.</text>
</comment>
<evidence type="ECO:0000256" key="2">
    <source>
        <dbReference type="SAM" id="Phobius"/>
    </source>
</evidence>
<accession>A0AAN8XCK5</accession>
<sequence>METRKNDAAAVVQLCCPGATWNNGRFSAGTLSVAVLAVFIVIINFYYTLPLGYNETMQTMYTETNRSRGAPPPPAMMGSSMPRIPVKTSLSDDERNQIKV</sequence>
<organism evidence="3 4">
    <name type="scientific">Halocaridina rubra</name>
    <name type="common">Hawaiian red shrimp</name>
    <dbReference type="NCBI Taxonomy" id="373956"/>
    <lineage>
        <taxon>Eukaryota</taxon>
        <taxon>Metazoa</taxon>
        <taxon>Ecdysozoa</taxon>
        <taxon>Arthropoda</taxon>
        <taxon>Crustacea</taxon>
        <taxon>Multicrustacea</taxon>
        <taxon>Malacostraca</taxon>
        <taxon>Eumalacostraca</taxon>
        <taxon>Eucarida</taxon>
        <taxon>Decapoda</taxon>
        <taxon>Pleocyemata</taxon>
        <taxon>Caridea</taxon>
        <taxon>Atyoidea</taxon>
        <taxon>Atyidae</taxon>
        <taxon>Halocaridina</taxon>
    </lineage>
</organism>
<reference evidence="3 4" key="1">
    <citation type="submission" date="2023-11" db="EMBL/GenBank/DDBJ databases">
        <title>Halocaridina rubra genome assembly.</title>
        <authorList>
            <person name="Smith C."/>
        </authorList>
    </citation>
    <scope>NUCLEOTIDE SEQUENCE [LARGE SCALE GENOMIC DNA]</scope>
    <source>
        <strain evidence="3">EP-1</strain>
        <tissue evidence="3">Whole</tissue>
    </source>
</reference>
<feature type="compositionally biased region" description="Basic and acidic residues" evidence="1">
    <location>
        <begin position="90"/>
        <end position="100"/>
    </location>
</feature>
<feature type="transmembrane region" description="Helical" evidence="2">
    <location>
        <begin position="26"/>
        <end position="47"/>
    </location>
</feature>
<keyword evidence="4" id="KW-1185">Reference proteome</keyword>
<feature type="region of interest" description="Disordered" evidence="1">
    <location>
        <begin position="63"/>
        <end position="100"/>
    </location>
</feature>
<proteinExistence type="predicted"/>
<gene>
    <name evidence="3" type="ORF">SK128_016038</name>
</gene>
<evidence type="ECO:0000313" key="3">
    <source>
        <dbReference type="EMBL" id="KAK7080897.1"/>
    </source>
</evidence>
<evidence type="ECO:0000313" key="4">
    <source>
        <dbReference type="Proteomes" id="UP001381693"/>
    </source>
</evidence>
<dbReference type="Proteomes" id="UP001381693">
    <property type="component" value="Unassembled WGS sequence"/>
</dbReference>
<evidence type="ECO:0000256" key="1">
    <source>
        <dbReference type="SAM" id="MobiDB-lite"/>
    </source>
</evidence>
<protein>
    <submittedName>
        <fullName evidence="3">Uncharacterized protein</fullName>
    </submittedName>
</protein>
<name>A0AAN8XCK5_HALRR</name>
<dbReference type="EMBL" id="JAXCGZ010005756">
    <property type="protein sequence ID" value="KAK7080897.1"/>
    <property type="molecule type" value="Genomic_DNA"/>
</dbReference>